<feature type="compositionally biased region" description="Polar residues" evidence="18">
    <location>
        <begin position="2450"/>
        <end position="2461"/>
    </location>
</feature>
<dbReference type="KEGG" id="char:105889988"/>
<evidence type="ECO:0000256" key="16">
    <source>
        <dbReference type="ARBA" id="ARBA00077861"/>
    </source>
</evidence>
<name>A0A6P8FRX1_CLUHA</name>
<evidence type="ECO:0000313" key="25">
    <source>
        <dbReference type="RefSeq" id="XP_031426187.1"/>
    </source>
</evidence>
<dbReference type="GO" id="GO:0003714">
    <property type="term" value="F:transcription corepressor activity"/>
    <property type="evidence" value="ECO:0007669"/>
    <property type="project" value="UniProtKB-ARBA"/>
</dbReference>
<dbReference type="Proteomes" id="UP000515152">
    <property type="component" value="Chromosome 7"/>
</dbReference>
<evidence type="ECO:0000256" key="1">
    <source>
        <dbReference type="ARBA" id="ARBA00004123"/>
    </source>
</evidence>
<keyword evidence="8" id="KW-0805">Transcription regulation</keyword>
<dbReference type="CTD" id="9612"/>
<feature type="compositionally biased region" description="Basic and acidic residues" evidence="18">
    <location>
        <begin position="732"/>
        <end position="743"/>
    </location>
</feature>
<feature type="compositionally biased region" description="Gly residues" evidence="18">
    <location>
        <begin position="802"/>
        <end position="812"/>
    </location>
</feature>
<dbReference type="PROSITE" id="PS50090">
    <property type="entry name" value="MYB_LIKE"/>
    <property type="match status" value="1"/>
</dbReference>
<dbReference type="SMART" id="SM00717">
    <property type="entry name" value="SANT"/>
    <property type="match status" value="2"/>
</dbReference>
<evidence type="ECO:0000256" key="15">
    <source>
        <dbReference type="ARBA" id="ARBA00075960"/>
    </source>
</evidence>
<feature type="compositionally biased region" description="Low complexity" evidence="18">
    <location>
        <begin position="2341"/>
        <end position="2353"/>
    </location>
</feature>
<dbReference type="CDD" id="cd00167">
    <property type="entry name" value="SANT"/>
    <property type="match status" value="1"/>
</dbReference>
<organism evidence="22 23">
    <name type="scientific">Clupea harengus</name>
    <name type="common">Atlantic herring</name>
    <dbReference type="NCBI Taxonomy" id="7950"/>
    <lineage>
        <taxon>Eukaryota</taxon>
        <taxon>Metazoa</taxon>
        <taxon>Chordata</taxon>
        <taxon>Craniata</taxon>
        <taxon>Vertebrata</taxon>
        <taxon>Euteleostomi</taxon>
        <taxon>Actinopterygii</taxon>
        <taxon>Neopterygii</taxon>
        <taxon>Teleostei</taxon>
        <taxon>Clupei</taxon>
        <taxon>Clupeiformes</taxon>
        <taxon>Clupeoidei</taxon>
        <taxon>Clupeidae</taxon>
        <taxon>Clupea</taxon>
    </lineage>
</organism>
<evidence type="ECO:0000256" key="13">
    <source>
        <dbReference type="ARBA" id="ARBA00059816"/>
    </source>
</evidence>
<dbReference type="Pfam" id="PF15784">
    <property type="entry name" value="GPS2_interact"/>
    <property type="match status" value="1"/>
</dbReference>
<evidence type="ECO:0000256" key="7">
    <source>
        <dbReference type="ARBA" id="ARBA00022990"/>
    </source>
</evidence>
<dbReference type="RefSeq" id="XP_031426187.1">
    <property type="nucleotide sequence ID" value="XM_031570327.2"/>
</dbReference>
<feature type="compositionally biased region" description="Polar residues" evidence="18">
    <location>
        <begin position="586"/>
        <end position="612"/>
    </location>
</feature>
<dbReference type="InterPro" id="IPR051571">
    <property type="entry name" value="N-CoR_corepressor"/>
</dbReference>
<feature type="compositionally biased region" description="Basic and acidic residues" evidence="18">
    <location>
        <begin position="1478"/>
        <end position="1487"/>
    </location>
</feature>
<evidence type="ECO:0000313" key="23">
    <source>
        <dbReference type="RefSeq" id="XP_031426185.1"/>
    </source>
</evidence>
<dbReference type="Pfam" id="PF00249">
    <property type="entry name" value="Myb_DNA-binding"/>
    <property type="match status" value="2"/>
</dbReference>
<feature type="compositionally biased region" description="Low complexity" evidence="18">
    <location>
        <begin position="813"/>
        <end position="828"/>
    </location>
</feature>
<feature type="compositionally biased region" description="Basic and acidic residues" evidence="18">
    <location>
        <begin position="660"/>
        <end position="676"/>
    </location>
</feature>
<feature type="compositionally biased region" description="Polar residues" evidence="18">
    <location>
        <begin position="722"/>
        <end position="731"/>
    </location>
</feature>
<gene>
    <name evidence="23 24 25 26" type="primary">ncor2</name>
</gene>
<dbReference type="FunFam" id="1.10.10.60:FF:000026">
    <property type="entry name" value="Nuclear receptor corepressor 2 isoform 1"/>
    <property type="match status" value="1"/>
</dbReference>
<feature type="compositionally biased region" description="Gly residues" evidence="18">
    <location>
        <begin position="2012"/>
        <end position="2030"/>
    </location>
</feature>
<evidence type="ECO:0000256" key="14">
    <source>
        <dbReference type="ARBA" id="ARBA00070044"/>
    </source>
</evidence>
<evidence type="ECO:0000256" key="10">
    <source>
        <dbReference type="ARBA" id="ARBA00023125"/>
    </source>
</evidence>
<evidence type="ECO:0000256" key="4">
    <source>
        <dbReference type="ARBA" id="ARBA00022491"/>
    </source>
</evidence>
<feature type="compositionally biased region" description="Polar residues" evidence="18">
    <location>
        <begin position="1868"/>
        <end position="1893"/>
    </location>
</feature>
<dbReference type="PANTHER" id="PTHR13992:SF21">
    <property type="entry name" value="NUCLEAR RECEPTOR COREPRESSOR 2"/>
    <property type="match status" value="1"/>
</dbReference>
<dbReference type="GO" id="GO:0000785">
    <property type="term" value="C:chromatin"/>
    <property type="evidence" value="ECO:0007669"/>
    <property type="project" value="TreeGrafter"/>
</dbReference>
<feature type="region of interest" description="Disordered" evidence="18">
    <location>
        <begin position="1733"/>
        <end position="2045"/>
    </location>
</feature>
<feature type="compositionally biased region" description="Polar residues" evidence="18">
    <location>
        <begin position="1493"/>
        <end position="1509"/>
    </location>
</feature>
<evidence type="ECO:0000256" key="6">
    <source>
        <dbReference type="ARBA" id="ARBA00022737"/>
    </source>
</evidence>
<feature type="region of interest" description="Disordered" evidence="18">
    <location>
        <begin position="659"/>
        <end position="887"/>
    </location>
</feature>
<feature type="region of interest" description="Disordered" evidence="18">
    <location>
        <begin position="1407"/>
        <end position="1572"/>
    </location>
</feature>
<dbReference type="Gene3D" id="1.20.58.1880">
    <property type="match status" value="1"/>
</dbReference>
<feature type="region of interest" description="Disordered" evidence="18">
    <location>
        <begin position="2094"/>
        <end position="2128"/>
    </location>
</feature>
<dbReference type="FunFam" id="1.20.5.430:FF:000001">
    <property type="entry name" value="Nuclear receptor corepressor 2 isoform 1"/>
    <property type="match status" value="1"/>
</dbReference>
<dbReference type="InterPro" id="IPR001005">
    <property type="entry name" value="SANT/Myb"/>
</dbReference>
<dbReference type="InterPro" id="IPR017930">
    <property type="entry name" value="Myb_dom"/>
</dbReference>
<feature type="region of interest" description="Disordered" evidence="18">
    <location>
        <begin position="1"/>
        <end position="33"/>
    </location>
</feature>
<comment type="similarity">
    <text evidence="2">Belongs to the N-CoR nuclear receptor corepressors family.</text>
</comment>
<keyword evidence="23 24" id="KW-0675">Receptor</keyword>
<proteinExistence type="inferred from homology"/>
<comment type="subcellular location">
    <subcellularLocation>
        <location evidence="1">Nucleus</location>
    </subcellularLocation>
</comment>
<dbReference type="GO" id="GO:0003677">
    <property type="term" value="F:DNA binding"/>
    <property type="evidence" value="ECO:0007669"/>
    <property type="project" value="UniProtKB-KW"/>
</dbReference>
<dbReference type="GO" id="GO:0032991">
    <property type="term" value="C:protein-containing complex"/>
    <property type="evidence" value="ECO:0007669"/>
    <property type="project" value="UniProtKB-ARBA"/>
</dbReference>
<keyword evidence="10" id="KW-0238">DNA-binding</keyword>
<keyword evidence="4" id="KW-0678">Repressor</keyword>
<feature type="compositionally biased region" description="Polar residues" evidence="18">
    <location>
        <begin position="1"/>
        <end position="12"/>
    </location>
</feature>
<evidence type="ECO:0000256" key="2">
    <source>
        <dbReference type="ARBA" id="ARBA00010097"/>
    </source>
</evidence>
<feature type="compositionally biased region" description="Low complexity" evidence="18">
    <location>
        <begin position="2361"/>
        <end position="2370"/>
    </location>
</feature>
<feature type="compositionally biased region" description="Basic and acidic residues" evidence="18">
    <location>
        <begin position="521"/>
        <end position="539"/>
    </location>
</feature>
<evidence type="ECO:0000313" key="24">
    <source>
        <dbReference type="RefSeq" id="XP_031426186.1"/>
    </source>
</evidence>
<feature type="compositionally biased region" description="Basic and acidic residues" evidence="18">
    <location>
        <begin position="785"/>
        <end position="797"/>
    </location>
</feature>
<dbReference type="InterPro" id="IPR017884">
    <property type="entry name" value="SANT_dom"/>
</dbReference>
<dbReference type="RefSeq" id="XP_031426186.1">
    <property type="nucleotide sequence ID" value="XM_031570326.2"/>
</dbReference>
<dbReference type="Gene3D" id="1.10.10.60">
    <property type="entry name" value="Homeodomain-like"/>
    <property type="match status" value="1"/>
</dbReference>
<feature type="compositionally biased region" description="Polar residues" evidence="18">
    <location>
        <begin position="21"/>
        <end position="33"/>
    </location>
</feature>
<dbReference type="PROSITE" id="PS51294">
    <property type="entry name" value="HTH_MYB"/>
    <property type="match status" value="1"/>
</dbReference>
<dbReference type="GO" id="GO:0016604">
    <property type="term" value="C:nuclear body"/>
    <property type="evidence" value="ECO:0007669"/>
    <property type="project" value="UniProtKB-ARBA"/>
</dbReference>
<dbReference type="SUPFAM" id="SSF46689">
    <property type="entry name" value="Homeodomain-like"/>
    <property type="match status" value="2"/>
</dbReference>
<dbReference type="GeneID" id="105889988"/>
<evidence type="ECO:0000256" key="11">
    <source>
        <dbReference type="ARBA" id="ARBA00023163"/>
    </source>
</evidence>
<feature type="compositionally biased region" description="Low complexity" evidence="18">
    <location>
        <begin position="511"/>
        <end position="520"/>
    </location>
</feature>
<feature type="region of interest" description="Disordered" evidence="18">
    <location>
        <begin position="115"/>
        <end position="157"/>
    </location>
</feature>
<feature type="compositionally biased region" description="Gly residues" evidence="18">
    <location>
        <begin position="1443"/>
        <end position="1454"/>
    </location>
</feature>
<feature type="compositionally biased region" description="Basic and acidic residues" evidence="18">
    <location>
        <begin position="1531"/>
        <end position="1554"/>
    </location>
</feature>
<feature type="region of interest" description="Disordered" evidence="18">
    <location>
        <begin position="197"/>
        <end position="221"/>
    </location>
</feature>
<feature type="domain" description="HTH myb-type" evidence="21">
    <location>
        <begin position="613"/>
        <end position="660"/>
    </location>
</feature>
<dbReference type="OrthoDB" id="10258692at2759"/>
<dbReference type="PROSITE" id="PS51293">
    <property type="entry name" value="SANT"/>
    <property type="match status" value="2"/>
</dbReference>
<feature type="compositionally biased region" description="Polar residues" evidence="18">
    <location>
        <begin position="1416"/>
        <end position="1425"/>
    </location>
</feature>
<keyword evidence="9" id="KW-0175">Coiled coil</keyword>
<feature type="compositionally biased region" description="Basic and acidic residues" evidence="18">
    <location>
        <begin position="1245"/>
        <end position="1262"/>
    </location>
</feature>
<feature type="region of interest" description="Disordered" evidence="18">
    <location>
        <begin position="981"/>
        <end position="1017"/>
    </location>
</feature>
<keyword evidence="3" id="KW-0488">Methylation</keyword>
<dbReference type="RefSeq" id="XP_031426188.1">
    <property type="nucleotide sequence ID" value="XM_031570328.2"/>
</dbReference>
<keyword evidence="7" id="KW-0007">Acetylation</keyword>
<keyword evidence="5" id="KW-0597">Phosphoprotein</keyword>
<feature type="compositionally biased region" description="Acidic residues" evidence="18">
    <location>
        <begin position="695"/>
        <end position="715"/>
    </location>
</feature>
<feature type="compositionally biased region" description="Polar residues" evidence="18">
    <location>
        <begin position="1114"/>
        <end position="1130"/>
    </location>
</feature>
<feature type="region of interest" description="Disordered" evidence="18">
    <location>
        <begin position="503"/>
        <end position="619"/>
    </location>
</feature>
<dbReference type="RefSeq" id="XP_031426185.1">
    <property type="nucleotide sequence ID" value="XM_031570325.2"/>
</dbReference>
<feature type="domain" description="Myb-like" evidence="19">
    <location>
        <begin position="612"/>
        <end position="656"/>
    </location>
</feature>
<feature type="region of interest" description="Disordered" evidence="18">
    <location>
        <begin position="2278"/>
        <end position="2485"/>
    </location>
</feature>
<dbReference type="Gene3D" id="1.20.5.430">
    <property type="match status" value="1"/>
</dbReference>
<sequence>MSSHGQPLSQGRSRGVDPRHLTTSAPMSLQLQRSHTDVGLVDYHPHSRDYPAHLALSQPHRRRPSLLSEFQPGNERGQEVHIRYDHIYMPEANSQSDVEYAEMKRPRLEMGTESLMRHSSHRPPLPMGGAEDVSKDRSSSMGKLEPISPPSPAQMEPDLDLVPARYSKEELIQNMDRVDREITMVEQQICKLRKKQQQLEEEAAKPQEPERSISPPPSEAKHRSLVQIIYDENRQAKHRSLVQIIYDENRKKAEEAHRILEGLGPRVELPLYNQPSDTKQYHENIKINQAMRKKLILYFKRRNHARKQWEQKFCQRYDQLMEAWEKKVDRIESNPRRRAKEGKVREYYEKQFPEIRKQREMQERMQSRVGQRGGGLASAARSEHEVSEIIDGISEQENSEKQMRQLAVIPPMLFDAEQQRIKFINMNGLMDDPMKVYKDRQVMNMWSEQEKDTFREKFIQHPKNFGLIASFLERKTVAECVLFYYLTKKNENYKNIVRRNYRRRGRSQHTQQQQQQVNRNNQEEKEEKEKEKDAEREEEKNEAEDKEDGMKDDTSGEDGEDKEPPAVKGRRTANSRGHRKGRITRSMANEQEETSTPPLSSDLANLEMNESSRWTEEEMDTAKKGLLQYGRNWSAIAKMVGSKTVSQCKNFYFNYKKRQKLDEILQQHKMKSERERKARRKGKAQSEEASAPSAAEDEEGSGASGNEEEAAEDGEGGANNSSDTESLPSPRSSEDSKQPKEEAASSSASSTSSSSRAKAMSKDDKDAMDTGASGEEGKSSLVSRGDGDVKQEVKMEGEGASLIGGGGSGGGPSAAAAAAMGSTSGGDSKPPQLEPQELKGHGKAKREPKGSGCHGDSDSSATCSADEVEETENSDKNPRITSPRPSLLSYGVISSTLQKPMDLKTLKQRAAAIPTMMSDLSMPGMGRGGLMPKQASVPPHALALYQQQITMAHESSQEANQHAAAVAAATAAANAAAAAGQQMKQSHYQQVGGDRSGSPRLRGRSPTLSEREKDELEGNERWLQILLHGLHKSRAFSPHAEGKRAPGPEELRGAAAMGRPMLSPYQLSPRDVAKLSHEQQQQLLHYNSSLAGLQDSGRMAAVRPLHIPDPPPLISSNKSGGSITQGTPVQMHSPAHGSDHGKMTPTSMGLSWMEQRKLGGAFPVVKQEQLSPRGPSSSSQAENLSQGGGQDSVRGSMAAIHGGSITKGIPGTRVHQEPPLSYRGGSITQGTPADVLYKGTITRLITEESPNRGERSREEAPPKGHVLYEGISGHILTYDRSQNPKEESRGELLGLKRTYDVMDGGISRGLPMRDSLSAANCEGLIGRAMPQERDSPHHIRGSISQGIPRHVEQDEYRREVKMKRENSPPPRGSGSGMPQDMQKGRGHEGLVPTVKEGGRSIHLIPREEMRPGSVSKEGSITQGTPMKQEPMMAAKRHDVRSIIGGGGGGGGGNSGQRPSYPTMPPHMDMRQAAAGGGERGRYEEPPKGRPSAVVSTASSMARASPIEQSSKAHHSPLGAYQTSSHRGSPHAPRDSAQRPHEGSSNKPQSQERKATPTPREMSSTKSPQPGLAEHQASLAFERLLQGLNPDAYRGQMPIAFDPNSMPRGIPIDPAAAAYYLPRHLTPGPGYPHPYPPFLIRGYPETAALENRHTLFTDYITSQQMHQWPAAAAMAAQRPDLLRTLSPRDQPLPMPYSPAPRGVMDLSQVHLPVLVPPSAGTSASPMDRITYIPGATGSFPSRPYTTSPISPVGQAHMNKIPGTPSSSERERERDRERERERERDQERQRDHERNRERERERDREKERERERERDRDRERERDRDRDRDREKSGSMGHGNVEHAPIWRPGHEQSPVSSSSGRQPSHPYSHQHSPVSPRTQDGAQQRPSVLHNTVGKSMPVPDHSNPSVLRPLPQGSSRYQGYGSHLQRQGLPGDAYQGGMDAGGGKDLSREGVGKSHRGGGVLPKNPQDSSASSSGKSDPKLASPGQGGVYSSPYTQASLLGHQQGRGHPLLDSGGGAASAGGRGDGSGGGSAPSREKTQSKAMSVQEEELRALGKTTMTAANFINAIIMRQISCDTGMPEAGPLGANGTCEAQQKAVAMEQHGLYRPPSEERLSPGQQPQSPLVKGSQRVVTLAQHISEVITKDYTRQSQQSQMGSQSSLFGYQRSPGLDLTRPPSAPQAQSSIQESSGDRLRDRSPPQSKQSPVSMSADGIEPVSPPGGVSEAESQGASYPDDQGEQVMGSRSPASGSQPPAFFSKLTESNSAIVKVKKQEMIKKIGNESDFNPAQPGTEIFNMPASTTAGPVSVRSHPAPETGGNTIGLEAIIRKALMGKYDEQGEDRPPTSMGPTSTTPSGAEGHQEESYSGAGKLKSSGGGRSNGRKAKSPGPGLSGGERPSSVSSVHSEGDCNRRTPLTNRVWEDRPSSTGPTPFPYNPLTMTMRLPMVPGPAPSPTQTNQSGQGASQGRAWEEEPKPLLCSQYETLSDSE</sequence>
<evidence type="ECO:0000256" key="8">
    <source>
        <dbReference type="ARBA" id="ARBA00023015"/>
    </source>
</evidence>
<keyword evidence="12" id="KW-0539">Nucleus</keyword>
<feature type="compositionally biased region" description="Low complexity" evidence="18">
    <location>
        <begin position="1852"/>
        <end position="1866"/>
    </location>
</feature>
<feature type="region of interest" description="Disordered" evidence="18">
    <location>
        <begin position="1168"/>
        <end position="1264"/>
    </location>
</feature>
<comment type="function">
    <text evidence="13">Transcriptional corepressor that mediates the transcriptional repression activity of some nuclear receptors by promoting chromatin condensation, thus preventing access of the basal transcription. Acts by recruiting chromatin modifiers, such as histone deacetylases HDAC1, HDAC2 and HDAC3. Required to activate the histone deacetylase activity of HDAC3. Involved in the regulation BCL6-dependent of the germinal center (GC) reactions, mainly through the control of the GC B-cells proliferation and survival. Recruited by ZBTB7A to the androgen response elements/ARE on target genes, negatively regulates androgen receptor signaling and androgen-induced cell proliferation.</text>
</comment>
<feature type="domain" description="SANT" evidence="20">
    <location>
        <begin position="609"/>
        <end position="660"/>
    </location>
</feature>
<evidence type="ECO:0000259" key="20">
    <source>
        <dbReference type="PROSITE" id="PS51293"/>
    </source>
</evidence>
<feature type="compositionally biased region" description="Polar residues" evidence="18">
    <location>
        <begin position="2177"/>
        <end position="2186"/>
    </location>
</feature>
<dbReference type="InterPro" id="IPR031557">
    <property type="entry name" value="N-CoR_GPS2_interact"/>
</dbReference>
<feature type="compositionally biased region" description="Basic and acidic residues" evidence="18">
    <location>
        <begin position="836"/>
        <end position="849"/>
    </location>
</feature>
<feature type="compositionally biased region" description="Basic and acidic residues" evidence="18">
    <location>
        <begin position="202"/>
        <end position="211"/>
    </location>
</feature>
<evidence type="ECO:0000256" key="5">
    <source>
        <dbReference type="ARBA" id="ARBA00022553"/>
    </source>
</evidence>
<evidence type="ECO:0000259" key="21">
    <source>
        <dbReference type="PROSITE" id="PS51294"/>
    </source>
</evidence>
<evidence type="ECO:0000256" key="3">
    <source>
        <dbReference type="ARBA" id="ARBA00022481"/>
    </source>
</evidence>
<feature type="compositionally biased region" description="Polar residues" evidence="18">
    <location>
        <begin position="2196"/>
        <end position="2205"/>
    </location>
</feature>
<evidence type="ECO:0000256" key="18">
    <source>
        <dbReference type="SAM" id="MobiDB-lite"/>
    </source>
</evidence>
<keyword evidence="22" id="KW-1185">Reference proteome</keyword>
<feature type="domain" description="SANT" evidence="20">
    <location>
        <begin position="441"/>
        <end position="492"/>
    </location>
</feature>
<accession>A0A6P8FRX1</accession>
<dbReference type="FunFam" id="1.20.58.1880:FF:000002">
    <property type="entry name" value="nuclear receptor corepressor 2 isoform X1"/>
    <property type="match status" value="1"/>
</dbReference>
<feature type="region of interest" description="Disordered" evidence="18">
    <location>
        <begin position="2141"/>
        <end position="2261"/>
    </location>
</feature>
<feature type="compositionally biased region" description="Low complexity" evidence="18">
    <location>
        <begin position="2147"/>
        <end position="2158"/>
    </location>
</feature>
<evidence type="ECO:0000256" key="17">
    <source>
        <dbReference type="ARBA" id="ARBA00079100"/>
    </source>
</evidence>
<dbReference type="InterPro" id="IPR009057">
    <property type="entry name" value="Homeodomain-like_sf"/>
</dbReference>
<feature type="compositionally biased region" description="Basic and acidic residues" evidence="18">
    <location>
        <begin position="2331"/>
        <end position="2340"/>
    </location>
</feature>
<evidence type="ECO:0000313" key="26">
    <source>
        <dbReference type="RefSeq" id="XP_031426188.1"/>
    </source>
</evidence>
<keyword evidence="6" id="KW-0677">Repeat</keyword>
<protein>
    <recommendedName>
        <fullName evidence="14">Nuclear receptor corepressor 2</fullName>
    </recommendedName>
    <alternativeName>
        <fullName evidence="16">Silencing mediator of retinoic acid and thyroid hormone receptor</fullName>
    </alternativeName>
    <alternativeName>
        <fullName evidence="17">T3 receptor-associating factor</fullName>
    </alternativeName>
    <alternativeName>
        <fullName evidence="15">Thyroid-, retinoic-acid-receptor-associated corepressor</fullName>
    </alternativeName>
</protein>
<feature type="compositionally biased region" description="Low complexity" evidence="18">
    <location>
        <begin position="744"/>
        <end position="758"/>
    </location>
</feature>
<reference evidence="23 24" key="1">
    <citation type="submission" date="2025-04" db="UniProtKB">
        <authorList>
            <consortium name="RefSeq"/>
        </authorList>
    </citation>
    <scope>IDENTIFICATION</scope>
</reference>
<evidence type="ECO:0000313" key="22">
    <source>
        <dbReference type="Proteomes" id="UP000515152"/>
    </source>
</evidence>
<evidence type="ECO:0000256" key="12">
    <source>
        <dbReference type="ARBA" id="ARBA00023242"/>
    </source>
</evidence>
<feature type="compositionally biased region" description="Basic and acidic residues" evidence="18">
    <location>
        <begin position="1766"/>
        <end position="1831"/>
    </location>
</feature>
<evidence type="ECO:0000259" key="19">
    <source>
        <dbReference type="PROSITE" id="PS50090"/>
    </source>
</evidence>
<feature type="compositionally biased region" description="Basic residues" evidence="18">
    <location>
        <begin position="568"/>
        <end position="583"/>
    </location>
</feature>
<dbReference type="PANTHER" id="PTHR13992">
    <property type="entry name" value="NUCLEAR RECEPTOR CO-REPRESSOR RELATED NCOR"/>
    <property type="match status" value="1"/>
</dbReference>
<feature type="region of interest" description="Disordered" evidence="18">
    <location>
        <begin position="1110"/>
        <end position="1147"/>
    </location>
</feature>
<feature type="region of interest" description="Disordered" evidence="18">
    <location>
        <begin position="1359"/>
        <end position="1393"/>
    </location>
</feature>
<keyword evidence="11" id="KW-0804">Transcription</keyword>
<evidence type="ECO:0000256" key="9">
    <source>
        <dbReference type="ARBA" id="ARBA00023054"/>
    </source>
</evidence>
<dbReference type="GO" id="GO:0000122">
    <property type="term" value="P:negative regulation of transcription by RNA polymerase II"/>
    <property type="evidence" value="ECO:0007669"/>
    <property type="project" value="UniProtKB-ARBA"/>
</dbReference>
<feature type="compositionally biased region" description="Polar residues" evidence="18">
    <location>
        <begin position="1168"/>
        <end position="1185"/>
    </location>
</feature>